<keyword evidence="3" id="KW-1185">Reference proteome</keyword>
<dbReference type="Proteomes" id="UP000095767">
    <property type="component" value="Unassembled WGS sequence"/>
</dbReference>
<dbReference type="OrthoDB" id="672239at2759"/>
<feature type="region of interest" description="Disordered" evidence="1">
    <location>
        <begin position="1"/>
        <end position="26"/>
    </location>
</feature>
<reference evidence="2 3" key="1">
    <citation type="submission" date="2016-09" db="EMBL/GenBank/DDBJ databases">
        <title>The draft genome of Dichanthelium oligosanthes: A C3 panicoid grass species.</title>
        <authorList>
            <person name="Studer A.J."/>
            <person name="Schnable J.C."/>
            <person name="Brutnell T.P."/>
        </authorList>
    </citation>
    <scope>NUCLEOTIDE SEQUENCE [LARGE SCALE GENOMIC DNA]</scope>
    <source>
        <strain evidence="3">cv. Kellogg 1175</strain>
        <tissue evidence="2">Leaf</tissue>
    </source>
</reference>
<dbReference type="AlphaFoldDB" id="A0A1E5URF5"/>
<gene>
    <name evidence="2" type="ORF">BAE44_0023538</name>
</gene>
<protein>
    <submittedName>
        <fullName evidence="2">Uncharacterized protein</fullName>
    </submittedName>
</protein>
<evidence type="ECO:0000313" key="3">
    <source>
        <dbReference type="Proteomes" id="UP000095767"/>
    </source>
</evidence>
<accession>A0A1E5URF5</accession>
<evidence type="ECO:0000256" key="1">
    <source>
        <dbReference type="SAM" id="MobiDB-lite"/>
    </source>
</evidence>
<sequence length="135" mass="15038">MLRDDAAMPVSPGGRGGEGASSTGNDEEAEIVRLALSVVQEAKAVRHKRAGIQQLVQFTQQLADLMQQLQSLGLSQDDVTLSNLKKLLQEASRTVSPNEQRRNNKRMAQDDNILEVAYRIEYFVQILPFIAMRDV</sequence>
<proteinExistence type="predicted"/>
<organism evidence="2 3">
    <name type="scientific">Dichanthelium oligosanthes</name>
    <dbReference type="NCBI Taxonomy" id="888268"/>
    <lineage>
        <taxon>Eukaryota</taxon>
        <taxon>Viridiplantae</taxon>
        <taxon>Streptophyta</taxon>
        <taxon>Embryophyta</taxon>
        <taxon>Tracheophyta</taxon>
        <taxon>Spermatophyta</taxon>
        <taxon>Magnoliopsida</taxon>
        <taxon>Liliopsida</taxon>
        <taxon>Poales</taxon>
        <taxon>Poaceae</taxon>
        <taxon>PACMAD clade</taxon>
        <taxon>Panicoideae</taxon>
        <taxon>Panicodae</taxon>
        <taxon>Paniceae</taxon>
        <taxon>Dichantheliinae</taxon>
        <taxon>Dichanthelium</taxon>
    </lineage>
</organism>
<name>A0A1E5URF5_9POAL</name>
<dbReference type="EMBL" id="LWDX02066910">
    <property type="protein sequence ID" value="OEL15443.1"/>
    <property type="molecule type" value="Genomic_DNA"/>
</dbReference>
<evidence type="ECO:0000313" key="2">
    <source>
        <dbReference type="EMBL" id="OEL15443.1"/>
    </source>
</evidence>
<comment type="caution">
    <text evidence="2">The sequence shown here is derived from an EMBL/GenBank/DDBJ whole genome shotgun (WGS) entry which is preliminary data.</text>
</comment>